<sequence length="153" mass="17250">MSDPATCCEASVKAYLQDLTMKCMSALNNRNFDPDAPPWRNHLADHFEATANGTTVVRTKLQALENFACIARQFPEYMNEVERINVVIQRHLAWSRSTKTRSAKVFVNAHTEGRPNARKYVNVYEFRFIDGIWVAVKENLIAGIGGAETLVGM</sequence>
<gene>
    <name evidence="1" type="ORF">CLAFUR5_12838</name>
</gene>
<evidence type="ECO:0000313" key="2">
    <source>
        <dbReference type="Proteomes" id="UP000756132"/>
    </source>
</evidence>
<evidence type="ECO:0000313" key="1">
    <source>
        <dbReference type="EMBL" id="UJO23301.1"/>
    </source>
</evidence>
<dbReference type="Proteomes" id="UP000756132">
    <property type="component" value="Chromosome 11"/>
</dbReference>
<dbReference type="GeneID" id="71992716"/>
<protein>
    <submittedName>
        <fullName evidence="1">Uncharacterized protein</fullName>
    </submittedName>
</protein>
<keyword evidence="2" id="KW-1185">Reference proteome</keyword>
<reference evidence="1" key="2">
    <citation type="journal article" date="2022" name="Microb. Genom.">
        <title>A chromosome-scale genome assembly of the tomato pathogen Cladosporium fulvum reveals a compartmentalized genome architecture and the presence of a dispensable chromosome.</title>
        <authorList>
            <person name="Zaccaron A.Z."/>
            <person name="Chen L.H."/>
            <person name="Samaras A."/>
            <person name="Stergiopoulos I."/>
        </authorList>
    </citation>
    <scope>NUCLEOTIDE SEQUENCE</scope>
    <source>
        <strain evidence="1">Race5_Kim</strain>
    </source>
</reference>
<organism evidence="1 2">
    <name type="scientific">Passalora fulva</name>
    <name type="common">Tomato leaf mold</name>
    <name type="synonym">Cladosporium fulvum</name>
    <dbReference type="NCBI Taxonomy" id="5499"/>
    <lineage>
        <taxon>Eukaryota</taxon>
        <taxon>Fungi</taxon>
        <taxon>Dikarya</taxon>
        <taxon>Ascomycota</taxon>
        <taxon>Pezizomycotina</taxon>
        <taxon>Dothideomycetes</taxon>
        <taxon>Dothideomycetidae</taxon>
        <taxon>Mycosphaerellales</taxon>
        <taxon>Mycosphaerellaceae</taxon>
        <taxon>Fulvia</taxon>
    </lineage>
</organism>
<dbReference type="KEGG" id="ffu:CLAFUR5_12838"/>
<name>A0A9Q8PIQ8_PASFU</name>
<proteinExistence type="predicted"/>
<dbReference type="RefSeq" id="XP_047767667.1">
    <property type="nucleotide sequence ID" value="XM_047911986.1"/>
</dbReference>
<dbReference type="AlphaFoldDB" id="A0A9Q8PIQ8"/>
<accession>A0A9Q8PIQ8</accession>
<reference evidence="1" key="1">
    <citation type="submission" date="2021-12" db="EMBL/GenBank/DDBJ databases">
        <authorList>
            <person name="Zaccaron A."/>
            <person name="Stergiopoulos I."/>
        </authorList>
    </citation>
    <scope>NUCLEOTIDE SEQUENCE</scope>
    <source>
        <strain evidence="1">Race5_Kim</strain>
    </source>
</reference>
<dbReference type="EMBL" id="CP090173">
    <property type="protein sequence ID" value="UJO23301.1"/>
    <property type="molecule type" value="Genomic_DNA"/>
</dbReference>